<proteinExistence type="predicted"/>
<sequence>MGNREVKKWEKEAVEKEKNIGRELMNILRQHYEIFNEDQVMLLIKMIDDSINMKSKAARLLKILSGMGTLAIAVVGGFIHISSFEELATILGLIISMALLIVGIWIIIDNIILSNTTKEKRKS</sequence>
<feature type="transmembrane region" description="Helical" evidence="1">
    <location>
        <begin position="60"/>
        <end position="81"/>
    </location>
</feature>
<accession>A0A9D1I1Y2</accession>
<keyword evidence="1" id="KW-1133">Transmembrane helix</keyword>
<protein>
    <submittedName>
        <fullName evidence="2">Uncharacterized protein</fullName>
    </submittedName>
</protein>
<comment type="caution">
    <text evidence="2">The sequence shown here is derived from an EMBL/GenBank/DDBJ whole genome shotgun (WGS) entry which is preliminary data.</text>
</comment>
<organism evidence="2 3">
    <name type="scientific">Candidatus Fimisoma avicola</name>
    <dbReference type="NCBI Taxonomy" id="2840826"/>
    <lineage>
        <taxon>Bacteria</taxon>
        <taxon>Bacillati</taxon>
        <taxon>Bacillota</taxon>
        <taxon>Clostridia</taxon>
        <taxon>Eubacteriales</taxon>
        <taxon>Candidatus Fimisoma</taxon>
    </lineage>
</organism>
<feature type="transmembrane region" description="Helical" evidence="1">
    <location>
        <begin position="87"/>
        <end position="113"/>
    </location>
</feature>
<name>A0A9D1I1Y2_9FIRM</name>
<keyword evidence="1" id="KW-0812">Transmembrane</keyword>
<reference evidence="2" key="1">
    <citation type="submission" date="2020-10" db="EMBL/GenBank/DDBJ databases">
        <authorList>
            <person name="Gilroy R."/>
        </authorList>
    </citation>
    <scope>NUCLEOTIDE SEQUENCE</scope>
    <source>
        <strain evidence="2">11300</strain>
    </source>
</reference>
<evidence type="ECO:0000256" key="1">
    <source>
        <dbReference type="SAM" id="Phobius"/>
    </source>
</evidence>
<dbReference type="EMBL" id="DVMO01000009">
    <property type="protein sequence ID" value="HIU26896.1"/>
    <property type="molecule type" value="Genomic_DNA"/>
</dbReference>
<dbReference type="AlphaFoldDB" id="A0A9D1I1Y2"/>
<dbReference type="Proteomes" id="UP000824091">
    <property type="component" value="Unassembled WGS sequence"/>
</dbReference>
<evidence type="ECO:0000313" key="2">
    <source>
        <dbReference type="EMBL" id="HIU26896.1"/>
    </source>
</evidence>
<gene>
    <name evidence="2" type="ORF">IAD16_00765</name>
</gene>
<keyword evidence="1" id="KW-0472">Membrane</keyword>
<evidence type="ECO:0000313" key="3">
    <source>
        <dbReference type="Proteomes" id="UP000824091"/>
    </source>
</evidence>
<reference evidence="2" key="2">
    <citation type="journal article" date="2021" name="PeerJ">
        <title>Extensive microbial diversity within the chicken gut microbiome revealed by metagenomics and culture.</title>
        <authorList>
            <person name="Gilroy R."/>
            <person name="Ravi A."/>
            <person name="Getino M."/>
            <person name="Pursley I."/>
            <person name="Horton D.L."/>
            <person name="Alikhan N.F."/>
            <person name="Baker D."/>
            <person name="Gharbi K."/>
            <person name="Hall N."/>
            <person name="Watson M."/>
            <person name="Adriaenssens E.M."/>
            <person name="Foster-Nyarko E."/>
            <person name="Jarju S."/>
            <person name="Secka A."/>
            <person name="Antonio M."/>
            <person name="Oren A."/>
            <person name="Chaudhuri R.R."/>
            <person name="La Ragione R."/>
            <person name="Hildebrand F."/>
            <person name="Pallen M.J."/>
        </authorList>
    </citation>
    <scope>NUCLEOTIDE SEQUENCE</scope>
    <source>
        <strain evidence="2">11300</strain>
    </source>
</reference>